<name>I4BX00_ACEMN</name>
<dbReference type="SUPFAM" id="SSF53098">
    <property type="entry name" value="Ribonuclease H-like"/>
    <property type="match status" value="2"/>
</dbReference>
<feature type="domain" description="Transposase IS4-like" evidence="1">
    <location>
        <begin position="203"/>
        <end position="487"/>
    </location>
</feature>
<dbReference type="AlphaFoldDB" id="I4BX00"/>
<dbReference type="HOGENOM" id="CLU_022426_4_1_0"/>
<evidence type="ECO:0000313" key="2">
    <source>
        <dbReference type="EMBL" id="AFM21807.1"/>
    </source>
</evidence>
<dbReference type="KEGG" id="amo:Anamo_1189"/>
<dbReference type="InterPro" id="IPR002559">
    <property type="entry name" value="Transposase_11"/>
</dbReference>
<dbReference type="STRING" id="891968.Anamo_1189"/>
<protein>
    <submittedName>
        <fullName evidence="2">Transposase</fullName>
    </submittedName>
</protein>
<gene>
    <name evidence="2" type="ordered locus">Anamo_1189</name>
</gene>
<proteinExistence type="predicted"/>
<dbReference type="eggNOG" id="COG5421">
    <property type="taxonomic scope" value="Bacteria"/>
</dbReference>
<dbReference type="InterPro" id="IPR012337">
    <property type="entry name" value="RNaseH-like_sf"/>
</dbReference>
<evidence type="ECO:0000259" key="1">
    <source>
        <dbReference type="Pfam" id="PF01609"/>
    </source>
</evidence>
<dbReference type="GO" id="GO:0006313">
    <property type="term" value="P:DNA transposition"/>
    <property type="evidence" value="ECO:0007669"/>
    <property type="project" value="InterPro"/>
</dbReference>
<dbReference type="GO" id="GO:0004803">
    <property type="term" value="F:transposase activity"/>
    <property type="evidence" value="ECO:0007669"/>
    <property type="project" value="InterPro"/>
</dbReference>
<dbReference type="Pfam" id="PF01609">
    <property type="entry name" value="DDE_Tnp_1"/>
    <property type="match status" value="1"/>
</dbReference>
<dbReference type="NCBIfam" id="NF033559">
    <property type="entry name" value="transpos_IS1634"/>
    <property type="match status" value="1"/>
</dbReference>
<dbReference type="Proteomes" id="UP000006061">
    <property type="component" value="Chromosome"/>
</dbReference>
<dbReference type="GO" id="GO:0003677">
    <property type="term" value="F:DNA binding"/>
    <property type="evidence" value="ECO:0007669"/>
    <property type="project" value="InterPro"/>
</dbReference>
<dbReference type="PANTHER" id="PTHR34614:SF2">
    <property type="entry name" value="TRANSPOSASE IS4-LIKE DOMAIN-CONTAINING PROTEIN"/>
    <property type="match status" value="1"/>
</dbReference>
<dbReference type="EMBL" id="CP003198">
    <property type="protein sequence ID" value="AFM21807.1"/>
    <property type="molecule type" value="Genomic_DNA"/>
</dbReference>
<sequence length="580" mass="66806">MYIRTKTTKNSLKKSVQVVESVRQGDKVKQRIVRHIGVAEDEHHLEELKKLAQVAMAEEMAQRQSLLDRDEYAKFLKGEFERTCNGGERVFVSNLSYEEHVVEGFEEVYGKLFRDLGFAEVFGSSDRGRANTKLLEQIVVARIAIAQSKRGSVEWLSDRQMSNVDLDRVYRMMDKLHERIGKAKAIALQKTLENLGGRVGVMLFDVTTLYFESFCEDDLRRRGFSKENKVREVQVVLAMAVSREGLPLSYELFPGNTWEGRTLKETLRHFLKSFRPEDIIVVADAGMLSEENLSYLEEEGYSYIVRSRTRSLTQRVKTCIRDMSGYEALGGSPDEDVIKCKVMDIERGRKLVAIHSEVKAKKDAYDREELLFRLKEIASDCEGIASSKLVRDKGKRYLTRKGKDDATYVLDDAKVAEDASWDGISGIVTNMEVTRGDIPEVLEYYKSLWKIEESFRVAKGPLRFRPIFHWKKERIESHIAICYIAFTLQRHLEHRLKLCKGESYSLDKVRRVLSKVDSVIMKDSSTGTIYRFPRAMSPEAKKIYGAVGLKRDTKPTTITSIEKYRNRHSLGRINPWEWVL</sequence>
<organism evidence="2 3">
    <name type="scientific">Acetomicrobium mobile (strain ATCC BAA-54 / DSM 13181 / JCM 12221 / NGA)</name>
    <name type="common">Anaerobaculum mobile</name>
    <dbReference type="NCBI Taxonomy" id="891968"/>
    <lineage>
        <taxon>Bacteria</taxon>
        <taxon>Thermotogati</taxon>
        <taxon>Synergistota</taxon>
        <taxon>Synergistia</taxon>
        <taxon>Synergistales</taxon>
        <taxon>Acetomicrobiaceae</taxon>
        <taxon>Acetomicrobium</taxon>
    </lineage>
</organism>
<accession>I4BX00</accession>
<dbReference type="PANTHER" id="PTHR34614">
    <property type="match status" value="1"/>
</dbReference>
<reference evidence="3" key="1">
    <citation type="journal article" date="2013" name="Stand. Genomic Sci.">
        <title>Complete genome sequence of the moderate thermophile Anaerobaculum mobile type strain (NGA(T)).</title>
        <authorList>
            <person name="Mavromatis K."/>
            <person name="Stackebrandt E."/>
            <person name="Held B."/>
            <person name="Lapidus A."/>
            <person name="Nolan M."/>
            <person name="Lucas S."/>
            <person name="Hammon N."/>
            <person name="Deshpande S."/>
            <person name="Cheng J.F."/>
            <person name="Tapia R."/>
            <person name="Goodwin L.A."/>
            <person name="Pitluck S."/>
            <person name="Liolios K."/>
            <person name="Pagani I."/>
            <person name="Ivanova N."/>
            <person name="Mikhailova N."/>
            <person name="Huntemann M."/>
            <person name="Pati A."/>
            <person name="Chen A."/>
            <person name="Palaniappan K."/>
            <person name="Land M."/>
            <person name="Rohde M."/>
            <person name="Spring S."/>
            <person name="Goker M."/>
            <person name="Woyke T."/>
            <person name="Detter J.C."/>
            <person name="Bristow J."/>
            <person name="Eisen J.A."/>
            <person name="Markowitz V."/>
            <person name="Hugenholtz P."/>
            <person name="Klenk H.P."/>
            <person name="Kyrpides N.C."/>
        </authorList>
    </citation>
    <scope>NUCLEOTIDE SEQUENCE</scope>
    <source>
        <strain evidence="3">ATCC BAA-54 / DSM 13181 / NGA</strain>
    </source>
</reference>
<keyword evidence="3" id="KW-1185">Reference proteome</keyword>
<evidence type="ECO:0000313" key="3">
    <source>
        <dbReference type="Proteomes" id="UP000006061"/>
    </source>
</evidence>
<dbReference type="InterPro" id="IPR047654">
    <property type="entry name" value="IS1634_transpos"/>
</dbReference>